<dbReference type="Proteomes" id="UP000697330">
    <property type="component" value="Unassembled WGS sequence"/>
</dbReference>
<comment type="caution">
    <text evidence="1">The sequence shown here is derived from an EMBL/GenBank/DDBJ whole genome shotgun (WGS) entry which is preliminary data.</text>
</comment>
<gene>
    <name evidence="1" type="ORF">K8U72_03025</name>
</gene>
<evidence type="ECO:0000313" key="1">
    <source>
        <dbReference type="EMBL" id="HJF44744.1"/>
    </source>
</evidence>
<reference evidence="1" key="1">
    <citation type="journal article" date="2021" name="PeerJ">
        <title>Extensive microbial diversity within the chicken gut microbiome revealed by metagenomics and culture.</title>
        <authorList>
            <person name="Gilroy R."/>
            <person name="Ravi A."/>
            <person name="Getino M."/>
            <person name="Pursley I."/>
            <person name="Horton D.L."/>
            <person name="Alikhan N.F."/>
            <person name="Baker D."/>
            <person name="Gharbi K."/>
            <person name="Hall N."/>
            <person name="Watson M."/>
            <person name="Adriaenssens E.M."/>
            <person name="Foster-Nyarko E."/>
            <person name="Jarju S."/>
            <person name="Secka A."/>
            <person name="Antonio M."/>
            <person name="Oren A."/>
            <person name="Chaudhuri R.R."/>
            <person name="La Ragione R."/>
            <person name="Hildebrand F."/>
            <person name="Pallen M.J."/>
        </authorList>
    </citation>
    <scope>NUCLEOTIDE SEQUENCE</scope>
    <source>
        <strain evidence="1">CHK124-7917</strain>
    </source>
</reference>
<protein>
    <submittedName>
        <fullName evidence="1">Uncharacterized protein</fullName>
    </submittedName>
</protein>
<reference evidence="1" key="2">
    <citation type="submission" date="2021-09" db="EMBL/GenBank/DDBJ databases">
        <authorList>
            <person name="Gilroy R."/>
        </authorList>
    </citation>
    <scope>NUCLEOTIDE SEQUENCE</scope>
    <source>
        <strain evidence="1">CHK124-7917</strain>
    </source>
</reference>
<dbReference type="AlphaFoldDB" id="A0A921GF68"/>
<organism evidence="1 2">
    <name type="scientific">Thermophilibacter provencensis</name>
    <dbReference type="NCBI Taxonomy" id="1852386"/>
    <lineage>
        <taxon>Bacteria</taxon>
        <taxon>Bacillati</taxon>
        <taxon>Actinomycetota</taxon>
        <taxon>Coriobacteriia</taxon>
        <taxon>Coriobacteriales</taxon>
        <taxon>Atopobiaceae</taxon>
        <taxon>Thermophilibacter</taxon>
    </lineage>
</organism>
<dbReference type="EMBL" id="DYWQ01000048">
    <property type="protein sequence ID" value="HJF44744.1"/>
    <property type="molecule type" value="Genomic_DNA"/>
</dbReference>
<dbReference type="RefSeq" id="WP_274958721.1">
    <property type="nucleotide sequence ID" value="NZ_DYWQ01000048.1"/>
</dbReference>
<sequence>MIKVHPNALKHGLSANEVRLAWENYLIGAVRVPGELEVRVGVDSVGRQVEMVGSLLSGGEWLVYHAMTPPPKKVLNEINYLIRRN</sequence>
<evidence type="ECO:0000313" key="2">
    <source>
        <dbReference type="Proteomes" id="UP000697330"/>
    </source>
</evidence>
<name>A0A921GF68_9ACTN</name>
<accession>A0A921GF68</accession>
<proteinExistence type="predicted"/>